<dbReference type="InterPro" id="IPR017475">
    <property type="entry name" value="EPS_sugar_tfrase"/>
</dbReference>
<keyword evidence="4 8" id="KW-0812">Transmembrane</keyword>
<dbReference type="AlphaFoldDB" id="A0A2V3UIA3"/>
<evidence type="ECO:0000256" key="8">
    <source>
        <dbReference type="SAM" id="Phobius"/>
    </source>
</evidence>
<feature type="transmembrane region" description="Helical" evidence="8">
    <location>
        <begin position="128"/>
        <end position="152"/>
    </location>
</feature>
<organism evidence="10 11">
    <name type="scientific">Chelatococcus asaccharovorans</name>
    <dbReference type="NCBI Taxonomy" id="28210"/>
    <lineage>
        <taxon>Bacteria</taxon>
        <taxon>Pseudomonadati</taxon>
        <taxon>Pseudomonadota</taxon>
        <taxon>Alphaproteobacteria</taxon>
        <taxon>Hyphomicrobiales</taxon>
        <taxon>Chelatococcaceae</taxon>
        <taxon>Chelatococcus</taxon>
    </lineage>
</organism>
<evidence type="ECO:0000256" key="1">
    <source>
        <dbReference type="ARBA" id="ARBA00004141"/>
    </source>
</evidence>
<dbReference type="Proteomes" id="UP000248021">
    <property type="component" value="Unassembled WGS sequence"/>
</dbReference>
<evidence type="ECO:0000256" key="7">
    <source>
        <dbReference type="ARBA" id="ARBA00023169"/>
    </source>
</evidence>
<dbReference type="GO" id="GO:0000271">
    <property type="term" value="P:polysaccharide biosynthetic process"/>
    <property type="evidence" value="ECO:0007669"/>
    <property type="project" value="UniProtKB-KW"/>
</dbReference>
<protein>
    <submittedName>
        <fullName evidence="10">Undecaprenyl-phosphate glucose phosphotransferase</fullName>
    </submittedName>
</protein>
<keyword evidence="5 8" id="KW-1133">Transmembrane helix</keyword>
<dbReference type="Pfam" id="PF13727">
    <property type="entry name" value="CoA_binding_3"/>
    <property type="match status" value="1"/>
</dbReference>
<evidence type="ECO:0000256" key="6">
    <source>
        <dbReference type="ARBA" id="ARBA00023136"/>
    </source>
</evidence>
<evidence type="ECO:0000313" key="10">
    <source>
        <dbReference type="EMBL" id="PXW64879.1"/>
    </source>
</evidence>
<dbReference type="GO" id="GO:0016020">
    <property type="term" value="C:membrane"/>
    <property type="evidence" value="ECO:0007669"/>
    <property type="project" value="UniProtKB-SubCell"/>
</dbReference>
<dbReference type="GO" id="GO:0009242">
    <property type="term" value="P:colanic acid biosynthetic process"/>
    <property type="evidence" value="ECO:0007669"/>
    <property type="project" value="TreeGrafter"/>
</dbReference>
<name>A0A2V3UIA3_9HYPH</name>
<evidence type="ECO:0000259" key="9">
    <source>
        <dbReference type="Pfam" id="PF02397"/>
    </source>
</evidence>
<dbReference type="InterPro" id="IPR017473">
    <property type="entry name" value="Undecaprenyl-P_gluc_Ptfrase"/>
</dbReference>
<evidence type="ECO:0000256" key="5">
    <source>
        <dbReference type="ARBA" id="ARBA00022989"/>
    </source>
</evidence>
<dbReference type="Pfam" id="PF02397">
    <property type="entry name" value="Bac_transf"/>
    <property type="match status" value="1"/>
</dbReference>
<evidence type="ECO:0000313" key="11">
    <source>
        <dbReference type="Proteomes" id="UP000248021"/>
    </source>
</evidence>
<dbReference type="GO" id="GO:0089702">
    <property type="term" value="F:undecaprenyl-phosphate glucose phosphotransferase activity"/>
    <property type="evidence" value="ECO:0007669"/>
    <property type="project" value="TreeGrafter"/>
</dbReference>
<sequence>MAETDTIPTHADFSAEGTTLSRSVFSAAALVGDVAVIVGASWLTGIAYHWLAYGDAGPLALFLNAGLATAVLFVAFGVLSGAYHHTRYLSFRSHATSVVRLWTLAFLSVVLLLFVLKTSEDYSRGAFLLLYAVCPIALLVGRYAMVALVSAANDRGLIASQRLYVVGGKSDIAAFLKRYRPGKFGVKVVGTAIIEPRQAGEDAEDAAGLRHAVESARRLNSDSVFIALPWSDLATIDQTVKAFSKIPAEIHLSPERILERFEDVSLVQRGPLSSLQLARPPLAPYEVIFKRSFDIVVASLALIMLSPLMLIVAALVRLDSKGPALFVQRRFGFNQKEFRIYKFRTMMTQDDGDVIRQATRNDPRVTRIGRRLRRWNLDELPQLINVLQGHMSIVGPRPHALAHDREYEAKIGSYARRHNMKPGITGWAQVNGYRGQTDTDSKMEKRVEFDLYYIDNWSLFLDIKIMAMTVFHPHSYRNAL</sequence>
<dbReference type="OrthoDB" id="9808602at2"/>
<dbReference type="PANTHER" id="PTHR30576:SF21">
    <property type="entry name" value="UDP-GLUCOSE:UNDECAPRENYL-PHOSPHATE GLUCOSE-1-PHOSPHATE TRANSFERASE"/>
    <property type="match status" value="1"/>
</dbReference>
<feature type="transmembrane region" description="Helical" evidence="8">
    <location>
        <begin position="295"/>
        <end position="316"/>
    </location>
</feature>
<keyword evidence="11" id="KW-1185">Reference proteome</keyword>
<dbReference type="InterPro" id="IPR003362">
    <property type="entry name" value="Bact_transf"/>
</dbReference>
<dbReference type="NCBIfam" id="TIGR03025">
    <property type="entry name" value="EPS_sugtrans"/>
    <property type="match status" value="1"/>
</dbReference>
<comment type="similarity">
    <text evidence="2">Belongs to the bacterial sugar transferase family.</text>
</comment>
<keyword evidence="3 10" id="KW-0808">Transferase</keyword>
<dbReference type="EMBL" id="QJJK01000001">
    <property type="protein sequence ID" value="PXW64879.1"/>
    <property type="molecule type" value="Genomic_DNA"/>
</dbReference>
<evidence type="ECO:0000256" key="2">
    <source>
        <dbReference type="ARBA" id="ARBA00006464"/>
    </source>
</evidence>
<keyword evidence="7" id="KW-0270">Exopolysaccharide synthesis</keyword>
<reference evidence="10 11" key="1">
    <citation type="submission" date="2018-05" db="EMBL/GenBank/DDBJ databases">
        <title>Genomic Encyclopedia of Type Strains, Phase IV (KMG-IV): sequencing the most valuable type-strain genomes for metagenomic binning, comparative biology and taxonomic classification.</title>
        <authorList>
            <person name="Goeker M."/>
        </authorList>
    </citation>
    <scope>NUCLEOTIDE SEQUENCE [LARGE SCALE GENOMIC DNA]</scope>
    <source>
        <strain evidence="10 11">DSM 6462</strain>
    </source>
</reference>
<accession>A0A2V3UIA3</accession>
<dbReference type="RefSeq" id="WP_110372901.1">
    <property type="nucleotide sequence ID" value="NZ_JAHBRY010000001.1"/>
</dbReference>
<evidence type="ECO:0000256" key="3">
    <source>
        <dbReference type="ARBA" id="ARBA00022679"/>
    </source>
</evidence>
<feature type="transmembrane region" description="Helical" evidence="8">
    <location>
        <begin position="30"/>
        <end position="53"/>
    </location>
</feature>
<feature type="transmembrane region" description="Helical" evidence="8">
    <location>
        <begin position="59"/>
        <end position="83"/>
    </location>
</feature>
<keyword evidence="6 8" id="KW-0472">Membrane</keyword>
<dbReference type="PANTHER" id="PTHR30576">
    <property type="entry name" value="COLANIC BIOSYNTHESIS UDP-GLUCOSE LIPID CARRIER TRANSFERASE"/>
    <property type="match status" value="1"/>
</dbReference>
<feature type="domain" description="Bacterial sugar transferase" evidence="9">
    <location>
        <begin position="290"/>
        <end position="471"/>
    </location>
</feature>
<evidence type="ECO:0000256" key="4">
    <source>
        <dbReference type="ARBA" id="ARBA00022692"/>
    </source>
</evidence>
<feature type="transmembrane region" description="Helical" evidence="8">
    <location>
        <begin position="95"/>
        <end position="116"/>
    </location>
</feature>
<comment type="subcellular location">
    <subcellularLocation>
        <location evidence="1">Membrane</location>
        <topology evidence="1">Multi-pass membrane protein</topology>
    </subcellularLocation>
</comment>
<gene>
    <name evidence="10" type="ORF">C7450_101639</name>
</gene>
<comment type="caution">
    <text evidence="10">The sequence shown here is derived from an EMBL/GenBank/DDBJ whole genome shotgun (WGS) entry which is preliminary data.</text>
</comment>
<proteinExistence type="inferred from homology"/>
<dbReference type="NCBIfam" id="TIGR03023">
    <property type="entry name" value="WcaJ_sugtrans"/>
    <property type="match status" value="1"/>
</dbReference>